<evidence type="ECO:0000313" key="8">
    <source>
        <dbReference type="Proteomes" id="UP000095728"/>
    </source>
</evidence>
<dbReference type="InterPro" id="IPR013910">
    <property type="entry name" value="TF_PAP1"/>
</dbReference>
<dbReference type="Gene3D" id="1.10.238.100">
    <property type="entry name" value="YAP1 redox domain. Chain B"/>
    <property type="match status" value="1"/>
</dbReference>
<feature type="compositionally biased region" description="Low complexity" evidence="5">
    <location>
        <begin position="205"/>
        <end position="220"/>
    </location>
</feature>
<feature type="compositionally biased region" description="Basic and acidic residues" evidence="5">
    <location>
        <begin position="1"/>
        <end position="10"/>
    </location>
</feature>
<evidence type="ECO:0000259" key="6">
    <source>
        <dbReference type="PROSITE" id="PS50217"/>
    </source>
</evidence>
<dbReference type="GO" id="GO:0005737">
    <property type="term" value="C:cytoplasm"/>
    <property type="evidence" value="ECO:0007669"/>
    <property type="project" value="UniProtKB-SubCell"/>
</dbReference>
<feature type="region of interest" description="Disordered" evidence="5">
    <location>
        <begin position="391"/>
        <end position="410"/>
    </location>
</feature>
<dbReference type="SUPFAM" id="SSF111430">
    <property type="entry name" value="YAP1 redox domain"/>
    <property type="match status" value="1"/>
</dbReference>
<dbReference type="PANTHER" id="PTHR40621">
    <property type="entry name" value="TRANSCRIPTION FACTOR KAPC-RELATED"/>
    <property type="match status" value="1"/>
</dbReference>
<dbReference type="GO" id="GO:0001228">
    <property type="term" value="F:DNA-binding transcription activator activity, RNA polymerase II-specific"/>
    <property type="evidence" value="ECO:0007669"/>
    <property type="project" value="TreeGrafter"/>
</dbReference>
<dbReference type="PROSITE" id="PS00036">
    <property type="entry name" value="BZIP_BASIC"/>
    <property type="match status" value="1"/>
</dbReference>
<dbReference type="InterPro" id="IPR046347">
    <property type="entry name" value="bZIP_sf"/>
</dbReference>
<dbReference type="InParanoid" id="A0A1E5R0Y9"/>
<dbReference type="CDD" id="cd14688">
    <property type="entry name" value="bZIP_YAP"/>
    <property type="match status" value="1"/>
</dbReference>
<evidence type="ECO:0000256" key="2">
    <source>
        <dbReference type="ARBA" id="ARBA00004496"/>
    </source>
</evidence>
<comment type="caution">
    <text evidence="7">The sequence shown here is derived from an EMBL/GenBank/DDBJ whole genome shotgun (WGS) entry which is preliminary data.</text>
</comment>
<reference evidence="8" key="1">
    <citation type="journal article" date="2016" name="Genome Announc.">
        <title>Genome sequences of three species of Hanseniaspora isolated from spontaneous wine fermentations.</title>
        <authorList>
            <person name="Sternes P.R."/>
            <person name="Lee D."/>
            <person name="Kutyna D.R."/>
            <person name="Borneman A.R."/>
        </authorList>
    </citation>
    <scope>NUCLEOTIDE SEQUENCE [LARGE SCALE GENOMIC DNA]</scope>
    <source>
        <strain evidence="8">AWRI3579</strain>
    </source>
</reference>
<dbReference type="SMART" id="SM00338">
    <property type="entry name" value="BRLZ"/>
    <property type="match status" value="1"/>
</dbReference>
<keyword evidence="8" id="KW-1185">Reference proteome</keyword>
<dbReference type="InterPro" id="IPR004827">
    <property type="entry name" value="bZIP"/>
</dbReference>
<dbReference type="FunCoup" id="A0A1E5R0Y9">
    <property type="interactions" value="3598"/>
</dbReference>
<keyword evidence="3" id="KW-0539">Nucleus</keyword>
<feature type="domain" description="BZIP" evidence="6">
    <location>
        <begin position="39"/>
        <end position="102"/>
    </location>
</feature>
<sequence>MPVVKRHIEDVAGMSPSESLKSGDLIHEKKVGRKPLTDTNVKDKRTQQNRAAQRAFRERKEQKLKELESKVESLETINKQQELEQELLKEQLSVLLKELSKYKQTSSTANTSANKGADFKASSGFASAASAKNIEDAISKHSHFFMQNQGKNGSGNGDNNDNTGSSSNGDLPNTNNSTSDSPLSSSLSFNSMNSTYNRNQERPSFHSSSSAGSDHSFTASKPHTFSFPWKIKSPQSNHNSANGTPSMVDHPAGNSVSSLSSNTSPNDNFDKLEKFNSLLSNHSSLTDLYDIDIPEINSLGKPKDNTLQLTASSSIQKNNNSATSEEQRLVDNDLNTFDHKSNKSLRNKQEQQSLDPNYDFTNSFDEQVFCSNLGKACPYTPGQSTNELLANKSSGKTENPGLSTSTAAAPTEALNKKSPFAFGINGFDPSILAPSFGESGFSPSNLFTSPSSGEINNAESYNLVNENTTMPEHVTNEFGVNDDLVGLNALGNIGNKNGEVKDHFIIDNNIAFDSFDWDNLINNDIALPSAANNNWDTTVKKDISAVNPFELKVRDELDDEEEDINLLKQKIKADEDDNEVVPSTDGDLLNCSEVWDRITTNPKFTNIDIDGLCSELRLKAKCSDKGPVVKEQDMYSLLKQHEIDK</sequence>
<name>A0A1E5R0Y9_9ASCO</name>
<accession>A0A1E5R0Y9</accession>
<keyword evidence="4" id="KW-0175">Coiled coil</keyword>
<feature type="compositionally biased region" description="Low complexity" evidence="5">
    <location>
        <begin position="157"/>
        <end position="195"/>
    </location>
</feature>
<dbReference type="GO" id="GO:0000976">
    <property type="term" value="F:transcription cis-regulatory region binding"/>
    <property type="evidence" value="ECO:0007669"/>
    <property type="project" value="InterPro"/>
</dbReference>
<dbReference type="GO" id="GO:0090575">
    <property type="term" value="C:RNA polymerase II transcription regulator complex"/>
    <property type="evidence" value="ECO:0007669"/>
    <property type="project" value="TreeGrafter"/>
</dbReference>
<evidence type="ECO:0000256" key="1">
    <source>
        <dbReference type="ARBA" id="ARBA00004123"/>
    </source>
</evidence>
<feature type="compositionally biased region" description="Polar residues" evidence="5">
    <location>
        <begin position="391"/>
        <end position="408"/>
    </location>
</feature>
<feature type="region of interest" description="Disordered" evidence="5">
    <location>
        <begin position="1"/>
        <end position="61"/>
    </location>
</feature>
<feature type="region of interest" description="Disordered" evidence="5">
    <location>
        <begin position="146"/>
        <end position="265"/>
    </location>
</feature>
<feature type="compositionally biased region" description="Low complexity" evidence="5">
    <location>
        <begin position="254"/>
        <end position="265"/>
    </location>
</feature>
<dbReference type="GO" id="GO:0033554">
    <property type="term" value="P:cellular response to stress"/>
    <property type="evidence" value="ECO:0007669"/>
    <property type="project" value="UniProtKB-ARBA"/>
</dbReference>
<dbReference type="SUPFAM" id="SSF57959">
    <property type="entry name" value="Leucine zipper domain"/>
    <property type="match status" value="1"/>
</dbReference>
<dbReference type="EMBL" id="LPNM01000017">
    <property type="protein sequence ID" value="OEJ80233.1"/>
    <property type="molecule type" value="Genomic_DNA"/>
</dbReference>
<feature type="coiled-coil region" evidence="4">
    <location>
        <begin position="550"/>
        <end position="577"/>
    </location>
</feature>
<evidence type="ECO:0000256" key="3">
    <source>
        <dbReference type="ARBA" id="ARBA00023242"/>
    </source>
</evidence>
<dbReference type="InterPro" id="IPR050936">
    <property type="entry name" value="AP-1-like"/>
</dbReference>
<dbReference type="Pfam" id="PF00170">
    <property type="entry name" value="bZIP_1"/>
    <property type="match status" value="1"/>
</dbReference>
<dbReference type="OrthoDB" id="3973091at2759"/>
<evidence type="ECO:0000256" key="4">
    <source>
        <dbReference type="SAM" id="Coils"/>
    </source>
</evidence>
<dbReference type="PROSITE" id="PS50217">
    <property type="entry name" value="BZIP"/>
    <property type="match status" value="1"/>
</dbReference>
<proteinExistence type="predicted"/>
<dbReference type="Proteomes" id="UP000095728">
    <property type="component" value="Unassembled WGS sequence"/>
</dbReference>
<dbReference type="Gene3D" id="1.20.5.170">
    <property type="match status" value="1"/>
</dbReference>
<feature type="compositionally biased region" description="Polar residues" evidence="5">
    <location>
        <begin position="233"/>
        <end position="245"/>
    </location>
</feature>
<evidence type="ECO:0000256" key="5">
    <source>
        <dbReference type="SAM" id="MobiDB-lite"/>
    </source>
</evidence>
<dbReference type="Pfam" id="PF08601">
    <property type="entry name" value="PAP1"/>
    <property type="match status" value="1"/>
</dbReference>
<dbReference type="InterPro" id="IPR023167">
    <property type="entry name" value="Yap1_redox_dom_sf"/>
</dbReference>
<protein>
    <submittedName>
        <fullName evidence="7">AP-1-like transcription factor</fullName>
    </submittedName>
</protein>
<dbReference type="AlphaFoldDB" id="A0A1E5R0Y9"/>
<dbReference type="STRING" id="56408.A0A1E5R0Y9"/>
<comment type="subcellular location">
    <subcellularLocation>
        <location evidence="2">Cytoplasm</location>
    </subcellularLocation>
    <subcellularLocation>
        <location evidence="1">Nucleus</location>
    </subcellularLocation>
</comment>
<dbReference type="PANTHER" id="PTHR40621:SF6">
    <property type="entry name" value="AP-1-LIKE TRANSCRIPTION FACTOR YAP1-RELATED"/>
    <property type="match status" value="1"/>
</dbReference>
<gene>
    <name evidence="7" type="ORF">AWRI3579_g4646</name>
</gene>
<organism evidence="7 8">
    <name type="scientific">Hanseniaspora osmophila</name>
    <dbReference type="NCBI Taxonomy" id="56408"/>
    <lineage>
        <taxon>Eukaryota</taxon>
        <taxon>Fungi</taxon>
        <taxon>Dikarya</taxon>
        <taxon>Ascomycota</taxon>
        <taxon>Saccharomycotina</taxon>
        <taxon>Saccharomycetes</taxon>
        <taxon>Saccharomycodales</taxon>
        <taxon>Saccharomycodaceae</taxon>
        <taxon>Hanseniaspora</taxon>
    </lineage>
</organism>
<evidence type="ECO:0000313" key="7">
    <source>
        <dbReference type="EMBL" id="OEJ80233.1"/>
    </source>
</evidence>